<accession>A0A177N9L3</accession>
<dbReference type="EMBL" id="LUUJ01000087">
    <property type="protein sequence ID" value="OAI14572.1"/>
    <property type="molecule type" value="Genomic_DNA"/>
</dbReference>
<proteinExistence type="predicted"/>
<name>A0A177N9L3_9GAMM</name>
<protein>
    <recommendedName>
        <fullName evidence="3">Amidoligase enzyme</fullName>
    </recommendedName>
</protein>
<evidence type="ECO:0000313" key="1">
    <source>
        <dbReference type="EMBL" id="OAI14572.1"/>
    </source>
</evidence>
<gene>
    <name evidence="1" type="ORF">A1507_14855</name>
</gene>
<dbReference type="AlphaFoldDB" id="A0A177N9L3"/>
<dbReference type="OrthoDB" id="4761717at2"/>
<reference evidence="1 2" key="1">
    <citation type="submission" date="2016-03" db="EMBL/GenBank/DDBJ databases">
        <authorList>
            <person name="Ploux O."/>
        </authorList>
    </citation>
    <scope>NUCLEOTIDE SEQUENCE [LARGE SCALE GENOMIC DNA]</scope>
    <source>
        <strain evidence="1 2">R-45378</strain>
    </source>
</reference>
<evidence type="ECO:0008006" key="3">
    <source>
        <dbReference type="Google" id="ProtNLM"/>
    </source>
</evidence>
<evidence type="ECO:0000313" key="2">
    <source>
        <dbReference type="Proteomes" id="UP000077857"/>
    </source>
</evidence>
<dbReference type="RefSeq" id="WP_064041038.1">
    <property type="nucleotide sequence ID" value="NZ_LUUJ01000087.1"/>
</dbReference>
<dbReference type="Proteomes" id="UP000077857">
    <property type="component" value="Unassembled WGS sequence"/>
</dbReference>
<organism evidence="1 2">
    <name type="scientific">Methylomonas koyamae</name>
    <dbReference type="NCBI Taxonomy" id="702114"/>
    <lineage>
        <taxon>Bacteria</taxon>
        <taxon>Pseudomonadati</taxon>
        <taxon>Pseudomonadota</taxon>
        <taxon>Gammaproteobacteria</taxon>
        <taxon>Methylococcales</taxon>
        <taxon>Methylococcaceae</taxon>
        <taxon>Methylomonas</taxon>
    </lineage>
</organism>
<sequence length="325" mass="36279">MNSADTESGRSNANRGLAPLTCACGRCGQLFAYEDRLMLAELAVCDACSDAFSLCVDCNAWTLLTELDDENSCNACRQAALPIQAYAYKPEPVFFGTGSKLFLGLELELNLEERSCDLPTLAGACLQILPYCYAKRDRSIRYGFELVSHPATLNYHRAAWSQALPAWNRIRQTHRFCCAGQTGIHVHLSKAFFSASELAKLVYFCNQPTNRDFLAAIGQRPLGHWSRSEAGGIKQALSGEYDRYRVLNCNPAATVELRLFNGSERWEDILKNLEFADAIGHWIKQPDCRPGCDYRHFLAWLLGNPQPSGGYACLSDFVRQHLDSL</sequence>
<comment type="caution">
    <text evidence="1">The sequence shown here is derived from an EMBL/GenBank/DDBJ whole genome shotgun (WGS) entry which is preliminary data.</text>
</comment>